<feature type="region of interest" description="Disordered" evidence="1">
    <location>
        <begin position="492"/>
        <end position="515"/>
    </location>
</feature>
<feature type="region of interest" description="Disordered" evidence="1">
    <location>
        <begin position="394"/>
        <end position="440"/>
    </location>
</feature>
<feature type="compositionally biased region" description="Basic and acidic residues" evidence="1">
    <location>
        <begin position="298"/>
        <end position="310"/>
    </location>
</feature>
<comment type="caution">
    <text evidence="2">The sequence shown here is derived from an EMBL/GenBank/DDBJ whole genome shotgun (WGS) entry which is preliminary data.</text>
</comment>
<reference evidence="2 3" key="1">
    <citation type="submission" date="2024-03" db="EMBL/GenBank/DDBJ databases">
        <title>A high-quality draft genome sequence of Diaporthe vaccinii, a causative agent of upright dieback and viscid rot disease in cranberry plants.</title>
        <authorList>
            <person name="Sarrasin M."/>
            <person name="Lang B.F."/>
            <person name="Burger G."/>
        </authorList>
    </citation>
    <scope>NUCLEOTIDE SEQUENCE [LARGE SCALE GENOMIC DNA]</scope>
    <source>
        <strain evidence="2 3">IS7</strain>
    </source>
</reference>
<gene>
    <name evidence="2" type="ORF">FJTKL_11312</name>
</gene>
<dbReference type="EMBL" id="JBAWTH010000054">
    <property type="protein sequence ID" value="KAL2281846.1"/>
    <property type="molecule type" value="Genomic_DNA"/>
</dbReference>
<name>A0ABR4EHR5_9PEZI</name>
<evidence type="ECO:0000256" key="1">
    <source>
        <dbReference type="SAM" id="MobiDB-lite"/>
    </source>
</evidence>
<dbReference type="Proteomes" id="UP001600888">
    <property type="component" value="Unassembled WGS sequence"/>
</dbReference>
<feature type="compositionally biased region" description="Basic residues" evidence="1">
    <location>
        <begin position="334"/>
        <end position="349"/>
    </location>
</feature>
<sequence length="533" mass="58805">MDRPTKLAGESSRKPSAYHSTKDWRPVFEQKMQGMLHNLGASKAFRRNLNVMEIGEAYDDGIMGSEDTNNTANIEDFDCTEAISSGAVFDASSVDEARKQRIKALRQRIEEIDSVAQEHNKTSARSLDESREKCLTELALLCQYVVPRRATALGTFETVSPVEHLAQSADPSLLLRTTEETQPDSPRSGSPHAVAAITAASVQAMLRECSPRDDDVSGWGTGDSDASTVRSASNAAVWRCQSKYDDSAEGEQQQEEENRGKRPLLDLAGTLTELEEGFSTPGLETSERRDSALAGLEETQRGVSGEKGEAKSPAADRGSAPSSALDSLAVSEGRRRRAAKKQTPKQKNTKRSESAVLEPARYTRRLTAAQKGKWVAECECPKCQPQLHKQVRFDDSAMDEVEDGPGPSHEGSVQAKRERRRRMEAEERGEGASSWATSGPDGLVGLDMFMNPRPAPPVPVRRQDGVYVMQGECAQRRRIEWHGFSPRVHEFRSRRGPRTRSRVMPLGGADPMAQMDGANRHSILRALSRRFKK</sequence>
<proteinExistence type="predicted"/>
<accession>A0ABR4EHR5</accession>
<protein>
    <submittedName>
        <fullName evidence="2">Uncharacterized protein</fullName>
    </submittedName>
</protein>
<evidence type="ECO:0000313" key="2">
    <source>
        <dbReference type="EMBL" id="KAL2281846.1"/>
    </source>
</evidence>
<feature type="region of interest" description="Disordered" evidence="1">
    <location>
        <begin position="1"/>
        <end position="21"/>
    </location>
</feature>
<feature type="compositionally biased region" description="Basic and acidic residues" evidence="1">
    <location>
        <begin position="421"/>
        <end position="430"/>
    </location>
</feature>
<keyword evidence="3" id="KW-1185">Reference proteome</keyword>
<evidence type="ECO:0000313" key="3">
    <source>
        <dbReference type="Proteomes" id="UP001600888"/>
    </source>
</evidence>
<organism evidence="2 3">
    <name type="scientific">Diaporthe vaccinii</name>
    <dbReference type="NCBI Taxonomy" id="105482"/>
    <lineage>
        <taxon>Eukaryota</taxon>
        <taxon>Fungi</taxon>
        <taxon>Dikarya</taxon>
        <taxon>Ascomycota</taxon>
        <taxon>Pezizomycotina</taxon>
        <taxon>Sordariomycetes</taxon>
        <taxon>Sordariomycetidae</taxon>
        <taxon>Diaporthales</taxon>
        <taxon>Diaporthaceae</taxon>
        <taxon>Diaporthe</taxon>
        <taxon>Diaporthe eres species complex</taxon>
    </lineage>
</organism>
<feature type="region of interest" description="Disordered" evidence="1">
    <location>
        <begin position="209"/>
        <end position="232"/>
    </location>
</feature>
<feature type="region of interest" description="Disordered" evidence="1">
    <location>
        <begin position="244"/>
        <end position="362"/>
    </location>
</feature>